<evidence type="ECO:0000313" key="5">
    <source>
        <dbReference type="EMBL" id="CAL1146063.1"/>
    </source>
</evidence>
<organism evidence="4">
    <name type="scientific">Cladocopium goreaui</name>
    <dbReference type="NCBI Taxonomy" id="2562237"/>
    <lineage>
        <taxon>Eukaryota</taxon>
        <taxon>Sar</taxon>
        <taxon>Alveolata</taxon>
        <taxon>Dinophyceae</taxon>
        <taxon>Suessiales</taxon>
        <taxon>Symbiodiniaceae</taxon>
        <taxon>Cladocopium</taxon>
    </lineage>
</organism>
<dbReference type="EMBL" id="CAMXCT030001742">
    <property type="protein sequence ID" value="CAL4780000.1"/>
    <property type="molecule type" value="Genomic_DNA"/>
</dbReference>
<dbReference type="InterPro" id="IPR036865">
    <property type="entry name" value="CRAL-TRIO_dom_sf"/>
</dbReference>
<feature type="compositionally biased region" description="Basic and acidic residues" evidence="2">
    <location>
        <begin position="1963"/>
        <end position="1976"/>
    </location>
</feature>
<sequence length="2037" mass="226504">VRGSAGERFHRDSVSHAFASRAEASAYVLGAGKRLSEKGVRSLLGVSAAGYSALAPVLFCPVEGDTVLFNSVAYLVKCRSGGFMFLVPDVPEVTDFVTAQEDVFGCRTCTITVELPRGKRTSEENAVLVDATWDQVSSFTRWSPLRGDEVETVHRFYVGQSAGRPSAEAVMAAADAWIHDAMDDDTAGDYVTGDSGLEGFAEPPDSAAPPHGGTVEQDAVLQMQQRILELETRLGTLQGSAALHATPKAGGLQLLSSPSQPADAQVLQRLRALAGSGPGRLGAHERTARAERPEVAFDNALQEEMLGATEEDELHEALATTLEEVQDPMQRLLVLQTQQLSMLSKHLTAKNLDPIQKALGGSDASGSSSSGVRGCLARDAFLKMSQDLPRLASVGEQQILTDLGLQAPVGARSGNRELQGFAMKGMTFVDQEQAESSVATFLQTDISDCSGSQCVLPEGSGLFGRADPSSWKANQSYSSGGRKDRGDTEAKKERQGKRKGVSQPSRRRGHYSSELKSEAVHPELLSHDDLCGMHSGSTKLLSDFEVPATIQCIEIMRVVLQLVGQSHSGLGEFLRRSLFRRKSSVSRHVCGSCNSADLWPCPPPLWRWTGPAKLSPRRRKRRKFLETRAKLLQVVIIVLNWLSLGYPKYPSTVCELGAKISDQQHAMIERLESLVGYFLLAEPVAAAELGRAGEKLSKICDAVIQLPSTVPDISWDEMASFLDLIHRDFDPYSSTAAAPDQQTHHDVSGEPVPDQNRQLGVDVPLSVSPAKPVIAERIKWKLGPTFNPEPFLVDPVVQAAFKDPDVLRKPATDWPARRRARVHCDRAELKKLAEKWDKLGMRLALFFWEKSLKVFHAMRPTFAVLEQVFHEGVGLPIHQPFYLSAMAVNELLALLLLGPLIQADLRVSVTEDVFMMDASPFGGALCRTRVGAFAAEEMWRHTEQRGYYTALQHGAREVLHEKGLDHEETFGPPSEQTVDFAVSLSPAPLWPGVEDVTFDCIELFSGSGNWSKAHAAEGFRVHPGIERGATGVSFGDLMDPVTFRKTAALAASGKVKEWHAGPPCWSFGTLRRPRLRSKMFPAGFNPSDPVTYEQTILAMRTAFILTLALLSGSYISAEQPGASVMFELHCFQVLLSLGCWLTRFPFCSFGSGFNKPSKWLHNKPWLLPLESTCQCRYKGCHFVIEGSFTRQSIELFDQRCSPSAAEVYGRAPVPGEAVSAYSAMYPWSLVQRMARGSKLARDHGAPTTNTAQHTVEPETRRAWHEDPGRSSSRALSRILRSSLGYVLGGCLYPGTLHCRSSWNRADGPSRDSEVPGPTREMPLWLTDLQKGQVKRFDVIIKSACWRNPLGRWVRLLLLLCGDIEENPGPAKSYIPRGELDFDVGFSPATLDRMQKCLQEFSSWLQTRAQTSLEAVLMTAEAVDAALRAYGKECFAAGKPRYWLVYAITAVQHLRPQFRNFLAGAWQVDRKWQIEEPGQCRAVLSAPLIRAIISLSLLWGWRSFAALVALGFSGMLHPNEFVNLMRSDLIFPKDTLEQRAAMYIYIKNPKTARFARRQHVKVLDDSVIWLARKVFWSLPMTSKLFNASMAVFRRQWNAVLSHIGVPHKQSVRGATPGTLRGSGATHLYLEDEDLSKICWRGRWAKMRTLEYYIQEALRLLQEEARCQRVALPVSISASATRYLSHSHGDPKKALKMMEATTEWRSSYFTRPLSDVNMAEDLRLGLVYFAARDKALRPVLVFRASRIPAAWHRERRYDLVIRVLVFSMEYFLSYMAVPGKIESINVVIDLKDLTISQIPIGVLREVHRSMGMYYVGRIFRFYICNMPRILGTLVPLAKKVLTERQRQKLVFVCRPEDITRDIAAAQLEEDLGGERQPIKEFFPYPLLPGPFEPSEPPVRSRKDPVPGVHKLLTPDGFKGRLWNWRAKPEENRRLDFSECAADIFRKCGLPVPAEVLARTKLHVDDGQSRDAGSNEKVNETNLTIEEDPQPEAFVSDESTKDSLSNADLEALESHHRSKLEEVEVVRRRRCCFFSGCGGC</sequence>
<keyword evidence="1" id="KW-0233">DNA recombination</keyword>
<dbReference type="EMBL" id="CAMXCT020001742">
    <property type="protein sequence ID" value="CAL1146063.1"/>
    <property type="molecule type" value="Genomic_DNA"/>
</dbReference>
<dbReference type="InterPro" id="IPR001251">
    <property type="entry name" value="CRAL-TRIO_dom"/>
</dbReference>
<dbReference type="InterPro" id="IPR011010">
    <property type="entry name" value="DNA_brk_join_enz"/>
</dbReference>
<dbReference type="Proteomes" id="UP001152797">
    <property type="component" value="Unassembled WGS sequence"/>
</dbReference>
<dbReference type="OrthoDB" id="7777654at2759"/>
<dbReference type="GO" id="GO:0008526">
    <property type="term" value="F:phosphatidylinositol transfer activity"/>
    <property type="evidence" value="ECO:0007669"/>
    <property type="project" value="TreeGrafter"/>
</dbReference>
<dbReference type="Pfam" id="PF00650">
    <property type="entry name" value="CRAL_TRIO"/>
    <property type="match status" value="1"/>
</dbReference>
<evidence type="ECO:0000313" key="6">
    <source>
        <dbReference type="EMBL" id="CAL4780000.1"/>
    </source>
</evidence>
<dbReference type="SUPFAM" id="SSF52087">
    <property type="entry name" value="CRAL/TRIO domain"/>
    <property type="match status" value="1"/>
</dbReference>
<protein>
    <submittedName>
        <fullName evidence="6">CRAL-TRIO domain-containing protein C23B6.04c</fullName>
    </submittedName>
</protein>
<dbReference type="InterPro" id="IPR013762">
    <property type="entry name" value="Integrase-like_cat_sf"/>
</dbReference>
<dbReference type="InterPro" id="IPR052578">
    <property type="entry name" value="PI_Transfer_CRAL-TRIO"/>
</dbReference>
<evidence type="ECO:0000259" key="3">
    <source>
        <dbReference type="PROSITE" id="PS50191"/>
    </source>
</evidence>
<evidence type="ECO:0000256" key="2">
    <source>
        <dbReference type="SAM" id="MobiDB-lite"/>
    </source>
</evidence>
<feature type="compositionally biased region" description="Basic residues" evidence="2">
    <location>
        <begin position="494"/>
        <end position="510"/>
    </location>
</feature>
<dbReference type="GO" id="GO:0015074">
    <property type="term" value="P:DNA integration"/>
    <property type="evidence" value="ECO:0007669"/>
    <property type="project" value="InterPro"/>
</dbReference>
<evidence type="ECO:0000313" key="4">
    <source>
        <dbReference type="EMBL" id="CAI3992688.1"/>
    </source>
</evidence>
<accession>A0A9P1FXY3</accession>
<dbReference type="Gene3D" id="1.10.443.10">
    <property type="entry name" value="Intergrase catalytic core"/>
    <property type="match status" value="1"/>
</dbReference>
<feature type="domain" description="CRAL-TRIO" evidence="3">
    <location>
        <begin position="1713"/>
        <end position="1877"/>
    </location>
</feature>
<dbReference type="PANTHER" id="PTHR45824:SF29">
    <property type="entry name" value="GH16843P"/>
    <property type="match status" value="1"/>
</dbReference>
<keyword evidence="7" id="KW-1185">Reference proteome</keyword>
<dbReference type="CDD" id="cd00170">
    <property type="entry name" value="SEC14"/>
    <property type="match status" value="1"/>
</dbReference>
<evidence type="ECO:0000313" key="7">
    <source>
        <dbReference type="Proteomes" id="UP001152797"/>
    </source>
</evidence>
<proteinExistence type="predicted"/>
<dbReference type="SMART" id="SM00516">
    <property type="entry name" value="SEC14"/>
    <property type="match status" value="1"/>
</dbReference>
<dbReference type="SUPFAM" id="SSF56349">
    <property type="entry name" value="DNA breaking-rejoining enzymes"/>
    <property type="match status" value="1"/>
</dbReference>
<dbReference type="GO" id="GO:0006310">
    <property type="term" value="P:DNA recombination"/>
    <property type="evidence" value="ECO:0007669"/>
    <property type="project" value="UniProtKB-KW"/>
</dbReference>
<comment type="caution">
    <text evidence="4">The sequence shown here is derived from an EMBL/GenBank/DDBJ whole genome shotgun (WGS) entry which is preliminary data.</text>
</comment>
<feature type="region of interest" description="Disordered" evidence="2">
    <location>
        <begin position="1963"/>
        <end position="1997"/>
    </location>
</feature>
<feature type="region of interest" description="Disordered" evidence="2">
    <location>
        <begin position="1240"/>
        <end position="1269"/>
    </location>
</feature>
<gene>
    <name evidence="4" type="ORF">C1SCF055_LOCUS19494</name>
</gene>
<reference evidence="5" key="2">
    <citation type="submission" date="2024-04" db="EMBL/GenBank/DDBJ databases">
        <authorList>
            <person name="Chen Y."/>
            <person name="Shah S."/>
            <person name="Dougan E. K."/>
            <person name="Thang M."/>
            <person name="Chan C."/>
        </authorList>
    </citation>
    <scope>NUCLEOTIDE SEQUENCE [LARGE SCALE GENOMIC DNA]</scope>
</reference>
<feature type="compositionally biased region" description="Basic and acidic residues" evidence="2">
    <location>
        <begin position="481"/>
        <end position="493"/>
    </location>
</feature>
<name>A0A9P1FXY3_9DINO</name>
<reference evidence="4" key="1">
    <citation type="submission" date="2022-10" db="EMBL/GenBank/DDBJ databases">
        <authorList>
            <person name="Chen Y."/>
            <person name="Dougan E. K."/>
            <person name="Chan C."/>
            <person name="Rhodes N."/>
            <person name="Thang M."/>
        </authorList>
    </citation>
    <scope>NUCLEOTIDE SEQUENCE</scope>
</reference>
<dbReference type="Gene3D" id="3.40.525.10">
    <property type="entry name" value="CRAL-TRIO lipid binding domain"/>
    <property type="match status" value="1"/>
</dbReference>
<dbReference type="PANTHER" id="PTHR45824">
    <property type="entry name" value="GH16843P"/>
    <property type="match status" value="1"/>
</dbReference>
<feature type="compositionally biased region" description="Basic and acidic residues" evidence="2">
    <location>
        <begin position="1255"/>
        <end position="1268"/>
    </location>
</feature>
<evidence type="ECO:0000256" key="1">
    <source>
        <dbReference type="ARBA" id="ARBA00023172"/>
    </source>
</evidence>
<dbReference type="EMBL" id="CAMXCT010001742">
    <property type="protein sequence ID" value="CAI3992688.1"/>
    <property type="molecule type" value="Genomic_DNA"/>
</dbReference>
<dbReference type="PROSITE" id="PS50191">
    <property type="entry name" value="CRAL_TRIO"/>
    <property type="match status" value="1"/>
</dbReference>
<dbReference type="GO" id="GO:0003677">
    <property type="term" value="F:DNA binding"/>
    <property type="evidence" value="ECO:0007669"/>
    <property type="project" value="InterPro"/>
</dbReference>
<feature type="region of interest" description="Disordered" evidence="2">
    <location>
        <begin position="465"/>
        <end position="518"/>
    </location>
</feature>
<feature type="non-terminal residue" evidence="4">
    <location>
        <position position="1"/>
    </location>
</feature>
<feature type="region of interest" description="Disordered" evidence="2">
    <location>
        <begin position="733"/>
        <end position="757"/>
    </location>
</feature>